<dbReference type="Gene3D" id="2.40.30.170">
    <property type="match status" value="1"/>
</dbReference>
<sequence length="459" mass="51083">MVVPPIVLAIVVYAWLVKHSPPLQKQAENESARILETMVVPRLDVRPKVSGFGTAKFARSWRAVTQVEGRINKIHPELRPGAMIQAGELLLEIDDSDYRSRVAELNATIDQQDAEIQRLEQSIQNNQKSLSIENEALAILQREYEREQTLHSQQAGSGASIDSKRREWLSQQKVVQDLINNTALVAPQIKALQAAKRQLAVQIEQAQRDIERTKITAPFRMRVGEVQLEVGQFVGVGETLFMGYSDAEVEVEVQLPLLDIHRLFVSQSEGVPSQPEFDSEDFQQVFSFDALVKVAGVESPVLYPGRFLRVREIVDSQTKMVGFVVGVENVLPPDQEVPTPPLLEGAFCDVDVFGKTLADQVVIPRSVIRNDSVYLVDEQNRLAMRTVKVRFTQDDYAVIASGLEGGETLVIANPSPAIIGMLVDPIESLERTESLVHSVTSDAQSKRFNGESMRPQTSP</sequence>
<feature type="region of interest" description="Disordered" evidence="2">
    <location>
        <begin position="438"/>
        <end position="459"/>
    </location>
</feature>
<evidence type="ECO:0000256" key="1">
    <source>
        <dbReference type="SAM" id="Coils"/>
    </source>
</evidence>
<dbReference type="Gene3D" id="1.10.287.470">
    <property type="entry name" value="Helix hairpin bin"/>
    <property type="match status" value="1"/>
</dbReference>
<name>A0A5C6E2K6_9BACT</name>
<gene>
    <name evidence="4" type="primary">mdtA_3</name>
    <name evidence="4" type="ORF">Q31b_22000</name>
</gene>
<proteinExistence type="predicted"/>
<dbReference type="Proteomes" id="UP000315471">
    <property type="component" value="Unassembled WGS sequence"/>
</dbReference>
<evidence type="ECO:0000313" key="4">
    <source>
        <dbReference type="EMBL" id="TWU43162.1"/>
    </source>
</evidence>
<dbReference type="Gene3D" id="2.40.50.100">
    <property type="match status" value="1"/>
</dbReference>
<protein>
    <submittedName>
        <fullName evidence="4">Multidrug resistance protein MdtA</fullName>
    </submittedName>
</protein>
<keyword evidence="5" id="KW-1185">Reference proteome</keyword>
<dbReference type="PANTHER" id="PTHR30469:SF12">
    <property type="entry name" value="MULTIDRUG RESISTANCE PROTEIN MDTA"/>
    <property type="match status" value="1"/>
</dbReference>
<keyword evidence="1" id="KW-0175">Coiled coil</keyword>
<feature type="domain" description="Multidrug resistance protein MdtA-like barrel-sandwich hybrid" evidence="3">
    <location>
        <begin position="65"/>
        <end position="241"/>
    </location>
</feature>
<dbReference type="GO" id="GO:0015562">
    <property type="term" value="F:efflux transmembrane transporter activity"/>
    <property type="evidence" value="ECO:0007669"/>
    <property type="project" value="TreeGrafter"/>
</dbReference>
<comment type="caution">
    <text evidence="4">The sequence shown here is derived from an EMBL/GenBank/DDBJ whole genome shotgun (WGS) entry which is preliminary data.</text>
</comment>
<organism evidence="4 5">
    <name type="scientific">Novipirellula aureliae</name>
    <dbReference type="NCBI Taxonomy" id="2527966"/>
    <lineage>
        <taxon>Bacteria</taxon>
        <taxon>Pseudomonadati</taxon>
        <taxon>Planctomycetota</taxon>
        <taxon>Planctomycetia</taxon>
        <taxon>Pirellulales</taxon>
        <taxon>Pirellulaceae</taxon>
        <taxon>Novipirellula</taxon>
    </lineage>
</organism>
<evidence type="ECO:0000313" key="5">
    <source>
        <dbReference type="Proteomes" id="UP000315471"/>
    </source>
</evidence>
<dbReference type="EMBL" id="SJPY01000003">
    <property type="protein sequence ID" value="TWU43162.1"/>
    <property type="molecule type" value="Genomic_DNA"/>
</dbReference>
<dbReference type="SUPFAM" id="SSF111369">
    <property type="entry name" value="HlyD-like secretion proteins"/>
    <property type="match status" value="2"/>
</dbReference>
<accession>A0A5C6E2K6</accession>
<dbReference type="PANTHER" id="PTHR30469">
    <property type="entry name" value="MULTIDRUG RESISTANCE PROTEIN MDTA"/>
    <property type="match status" value="1"/>
</dbReference>
<reference evidence="4 5" key="1">
    <citation type="submission" date="2019-02" db="EMBL/GenBank/DDBJ databases">
        <title>Deep-cultivation of Planctomycetes and their phenomic and genomic characterization uncovers novel biology.</title>
        <authorList>
            <person name="Wiegand S."/>
            <person name="Jogler M."/>
            <person name="Boedeker C."/>
            <person name="Pinto D."/>
            <person name="Vollmers J."/>
            <person name="Rivas-Marin E."/>
            <person name="Kohn T."/>
            <person name="Peeters S.H."/>
            <person name="Heuer A."/>
            <person name="Rast P."/>
            <person name="Oberbeckmann S."/>
            <person name="Bunk B."/>
            <person name="Jeske O."/>
            <person name="Meyerdierks A."/>
            <person name="Storesund J.E."/>
            <person name="Kallscheuer N."/>
            <person name="Luecker S."/>
            <person name="Lage O.M."/>
            <person name="Pohl T."/>
            <person name="Merkel B.J."/>
            <person name="Hornburger P."/>
            <person name="Mueller R.-W."/>
            <person name="Bruemmer F."/>
            <person name="Labrenz M."/>
            <person name="Spormann A.M."/>
            <person name="Op Den Camp H."/>
            <person name="Overmann J."/>
            <person name="Amann R."/>
            <person name="Jetten M.S.M."/>
            <person name="Mascher T."/>
            <person name="Medema M.H."/>
            <person name="Devos D.P."/>
            <person name="Kaster A.-K."/>
            <person name="Ovreas L."/>
            <person name="Rohde M."/>
            <person name="Galperin M.Y."/>
            <person name="Jogler C."/>
        </authorList>
    </citation>
    <scope>NUCLEOTIDE SEQUENCE [LARGE SCALE GENOMIC DNA]</scope>
    <source>
        <strain evidence="4 5">Q31b</strain>
    </source>
</reference>
<dbReference type="Gene3D" id="2.40.420.20">
    <property type="match status" value="1"/>
</dbReference>
<feature type="coiled-coil region" evidence="1">
    <location>
        <begin position="102"/>
        <end position="129"/>
    </location>
</feature>
<dbReference type="Pfam" id="PF25917">
    <property type="entry name" value="BSH_RND"/>
    <property type="match status" value="1"/>
</dbReference>
<dbReference type="InterPro" id="IPR058625">
    <property type="entry name" value="MdtA-like_BSH"/>
</dbReference>
<evidence type="ECO:0000256" key="2">
    <source>
        <dbReference type="SAM" id="MobiDB-lite"/>
    </source>
</evidence>
<feature type="coiled-coil region" evidence="1">
    <location>
        <begin position="189"/>
        <end position="216"/>
    </location>
</feature>
<dbReference type="AlphaFoldDB" id="A0A5C6E2K6"/>
<evidence type="ECO:0000259" key="3">
    <source>
        <dbReference type="Pfam" id="PF25917"/>
    </source>
</evidence>
<dbReference type="GO" id="GO:1990281">
    <property type="term" value="C:efflux pump complex"/>
    <property type="evidence" value="ECO:0007669"/>
    <property type="project" value="TreeGrafter"/>
</dbReference>